<dbReference type="OrthoDB" id="1936187at2"/>
<accession>A0A0L0QMX0</accession>
<organism evidence="2 3">
    <name type="scientific">Virgibacillus pantothenticus</name>
    <dbReference type="NCBI Taxonomy" id="1473"/>
    <lineage>
        <taxon>Bacteria</taxon>
        <taxon>Bacillati</taxon>
        <taxon>Bacillota</taxon>
        <taxon>Bacilli</taxon>
        <taxon>Bacillales</taxon>
        <taxon>Bacillaceae</taxon>
        <taxon>Virgibacillus</taxon>
    </lineage>
</organism>
<dbReference type="Proteomes" id="UP000036780">
    <property type="component" value="Unassembled WGS sequence"/>
</dbReference>
<dbReference type="EMBL" id="LGTO01000007">
    <property type="protein sequence ID" value="KNE19921.1"/>
    <property type="molecule type" value="Genomic_DNA"/>
</dbReference>
<feature type="transmembrane region" description="Helical" evidence="1">
    <location>
        <begin position="202"/>
        <end position="227"/>
    </location>
</feature>
<feature type="transmembrane region" description="Helical" evidence="1">
    <location>
        <begin position="155"/>
        <end position="182"/>
    </location>
</feature>
<proteinExistence type="predicted"/>
<gene>
    <name evidence="2" type="ORF">AFK71_16025</name>
</gene>
<keyword evidence="1" id="KW-1133">Transmembrane helix</keyword>
<evidence type="ECO:0000313" key="2">
    <source>
        <dbReference type="EMBL" id="KNE19921.1"/>
    </source>
</evidence>
<keyword evidence="1" id="KW-0812">Transmembrane</keyword>
<dbReference type="PATRIC" id="fig|1473.5.peg.1887"/>
<name>A0A0L0QMX0_VIRPA</name>
<evidence type="ECO:0000256" key="1">
    <source>
        <dbReference type="SAM" id="Phobius"/>
    </source>
</evidence>
<keyword evidence="3" id="KW-1185">Reference proteome</keyword>
<dbReference type="AlphaFoldDB" id="A0A0L0QMX0"/>
<feature type="transmembrane region" description="Helical" evidence="1">
    <location>
        <begin position="84"/>
        <end position="110"/>
    </location>
</feature>
<feature type="transmembrane region" description="Helical" evidence="1">
    <location>
        <begin position="122"/>
        <end position="143"/>
    </location>
</feature>
<evidence type="ECO:0000313" key="3">
    <source>
        <dbReference type="Proteomes" id="UP000036780"/>
    </source>
</evidence>
<protein>
    <submittedName>
        <fullName evidence="2">Uncharacterized protein</fullName>
    </submittedName>
</protein>
<sequence>MKALIVYHLIAYIKSYNYVAPMSIFIMILVVNYSIYPNPVLASYGATAIYLYIIAAWISLRFFHTEDIVQQQVTILHAGNDKKYFCSMYLAAGCIVALLAFVSIFYPLVFGMFSKQVTLQELGIGFATHCLLGMVAITLSGVFSRAIIAKKINSWLGLSFMLIVSIASLGLEQLIPGYWKYILFILPPVSEMALLMREPLDLHGIFCVYLWTVAYIGVMVAAFFIIYRRKKKFS</sequence>
<reference evidence="3" key="1">
    <citation type="submission" date="2015-07" db="EMBL/GenBank/DDBJ databases">
        <title>Fjat-10053 dsm26.</title>
        <authorList>
            <person name="Liu B."/>
            <person name="Wang J."/>
            <person name="Zhu Y."/>
            <person name="Liu G."/>
            <person name="Chen Q."/>
            <person name="Chen Z."/>
            <person name="Lan J."/>
            <person name="Che J."/>
            <person name="Ge C."/>
            <person name="Shi H."/>
            <person name="Pan Z."/>
            <person name="Liu X."/>
        </authorList>
    </citation>
    <scope>NUCLEOTIDE SEQUENCE [LARGE SCALE GENOMIC DNA]</scope>
    <source>
        <strain evidence="3">DSM 26</strain>
    </source>
</reference>
<dbReference type="RefSeq" id="WP_050352484.1">
    <property type="nucleotide sequence ID" value="NZ_BOSN01000001.1"/>
</dbReference>
<keyword evidence="1" id="KW-0472">Membrane</keyword>
<feature type="transmembrane region" description="Helical" evidence="1">
    <location>
        <begin position="41"/>
        <end position="63"/>
    </location>
</feature>
<comment type="caution">
    <text evidence="2">The sequence shown here is derived from an EMBL/GenBank/DDBJ whole genome shotgun (WGS) entry which is preliminary data.</text>
</comment>
<feature type="transmembrane region" description="Helical" evidence="1">
    <location>
        <begin position="16"/>
        <end position="35"/>
    </location>
</feature>
<dbReference type="GeneID" id="66870981"/>